<sequence length="241" mass="27838">MPDEIVLSDGLEWKGETLGIFELDNIPLPNVGPFTYEMEMVTGDKREVELDLSRYEKLPEKPDIPESEIVESSPAWYRLREWQLVQAGLLHNRMRLDAAHEYCEILLRYIRDNVIAPEDLNRIKTIADFKAVAWRALVPPLTREILANTLRTSFNASYDDEEIFDAMDKTSAGLGAYNAIRLWENQIANALGLRDYEYAQTPLDERSRRVCAYKLPTWLETLEMSRSRRRNIARDNANAAS</sequence>
<dbReference type="AlphaFoldDB" id="A0A0F9APU1"/>
<gene>
    <name evidence="1" type="ORF">LCGC14_2823380</name>
</gene>
<evidence type="ECO:0000313" key="1">
    <source>
        <dbReference type="EMBL" id="KKK80449.1"/>
    </source>
</evidence>
<dbReference type="EMBL" id="LAZR01053577">
    <property type="protein sequence ID" value="KKK80449.1"/>
    <property type="molecule type" value="Genomic_DNA"/>
</dbReference>
<name>A0A0F9APU1_9ZZZZ</name>
<protein>
    <submittedName>
        <fullName evidence="1">Uncharacterized protein</fullName>
    </submittedName>
</protein>
<reference evidence="1" key="1">
    <citation type="journal article" date="2015" name="Nature">
        <title>Complex archaea that bridge the gap between prokaryotes and eukaryotes.</title>
        <authorList>
            <person name="Spang A."/>
            <person name="Saw J.H."/>
            <person name="Jorgensen S.L."/>
            <person name="Zaremba-Niedzwiedzka K."/>
            <person name="Martijn J."/>
            <person name="Lind A.E."/>
            <person name="van Eijk R."/>
            <person name="Schleper C."/>
            <person name="Guy L."/>
            <person name="Ettema T.J."/>
        </authorList>
    </citation>
    <scope>NUCLEOTIDE SEQUENCE</scope>
</reference>
<organism evidence="1">
    <name type="scientific">marine sediment metagenome</name>
    <dbReference type="NCBI Taxonomy" id="412755"/>
    <lineage>
        <taxon>unclassified sequences</taxon>
        <taxon>metagenomes</taxon>
        <taxon>ecological metagenomes</taxon>
    </lineage>
</organism>
<accession>A0A0F9APU1</accession>
<proteinExistence type="predicted"/>
<comment type="caution">
    <text evidence="1">The sequence shown here is derived from an EMBL/GenBank/DDBJ whole genome shotgun (WGS) entry which is preliminary data.</text>
</comment>